<dbReference type="Proteomes" id="UP000419743">
    <property type="component" value="Unassembled WGS sequence"/>
</dbReference>
<dbReference type="AlphaFoldDB" id="A0A7M4DE39"/>
<dbReference type="Gene3D" id="2.30.110.10">
    <property type="entry name" value="Electron Transport, Fmn-binding Protein, Chain A"/>
    <property type="match status" value="1"/>
</dbReference>
<evidence type="ECO:0000256" key="2">
    <source>
        <dbReference type="ARBA" id="ARBA00049106"/>
    </source>
</evidence>
<name>A0A7M4DE39_9MICO</name>
<sequence length="152" mass="16502">MTFNTPNGTYGISLPPAAELHARNEPTIATIREGGSTPGMQTLVLITRGKKSGLERESPVAYFPLSDESWLILASAGGATKHPSWYFNLAAHPDEARVVLAGEEFPVDAEELHGPEREHHWQEITAAAPGFAEYATRTDRTIPVIRLTGRAA</sequence>
<dbReference type="InterPro" id="IPR004378">
    <property type="entry name" value="F420H2_quin_Rdtase"/>
</dbReference>
<dbReference type="GO" id="GO:0016491">
    <property type="term" value="F:oxidoreductase activity"/>
    <property type="evidence" value="ECO:0007669"/>
    <property type="project" value="UniProtKB-KW"/>
</dbReference>
<keyword evidence="3" id="KW-0560">Oxidoreductase</keyword>
<organism evidence="3 4">
    <name type="scientific">Occultella aeris</name>
    <dbReference type="NCBI Taxonomy" id="2761496"/>
    <lineage>
        <taxon>Bacteria</taxon>
        <taxon>Bacillati</taxon>
        <taxon>Actinomycetota</taxon>
        <taxon>Actinomycetes</taxon>
        <taxon>Micrococcales</taxon>
        <taxon>Ruaniaceae</taxon>
        <taxon>Occultella</taxon>
    </lineage>
</organism>
<dbReference type="EMBL" id="CACRYJ010000006">
    <property type="protein sequence ID" value="VZO35153.1"/>
    <property type="molecule type" value="Genomic_DNA"/>
</dbReference>
<dbReference type="Pfam" id="PF04075">
    <property type="entry name" value="F420H2_quin_red"/>
    <property type="match status" value="1"/>
</dbReference>
<dbReference type="GO" id="GO:0005886">
    <property type="term" value="C:plasma membrane"/>
    <property type="evidence" value="ECO:0007669"/>
    <property type="project" value="TreeGrafter"/>
</dbReference>
<evidence type="ECO:0000256" key="1">
    <source>
        <dbReference type="ARBA" id="ARBA00008710"/>
    </source>
</evidence>
<comment type="catalytic activity">
    <reaction evidence="2">
        <text>oxidized coenzyme F420-(gamma-L-Glu)(n) + a quinol + H(+) = reduced coenzyme F420-(gamma-L-Glu)(n) + a quinone</text>
        <dbReference type="Rhea" id="RHEA:39663"/>
        <dbReference type="Rhea" id="RHEA-COMP:12939"/>
        <dbReference type="Rhea" id="RHEA-COMP:14378"/>
        <dbReference type="ChEBI" id="CHEBI:15378"/>
        <dbReference type="ChEBI" id="CHEBI:24646"/>
        <dbReference type="ChEBI" id="CHEBI:132124"/>
        <dbReference type="ChEBI" id="CHEBI:133980"/>
        <dbReference type="ChEBI" id="CHEBI:139511"/>
    </reaction>
</comment>
<dbReference type="GO" id="GO:0070967">
    <property type="term" value="F:coenzyme F420 binding"/>
    <property type="evidence" value="ECO:0007669"/>
    <property type="project" value="TreeGrafter"/>
</dbReference>
<dbReference type="EC" id="1.-.-.-" evidence="3"/>
<dbReference type="PANTHER" id="PTHR39428">
    <property type="entry name" value="F420H(2)-DEPENDENT QUINONE REDUCTASE RV1261C"/>
    <property type="match status" value="1"/>
</dbReference>
<dbReference type="PANTHER" id="PTHR39428:SF1">
    <property type="entry name" value="F420H(2)-DEPENDENT QUINONE REDUCTASE RV1261C"/>
    <property type="match status" value="1"/>
</dbReference>
<protein>
    <submittedName>
        <fullName evidence="3">Deazaflavin-dependent nitroreductase</fullName>
        <ecNumber evidence="3">1.-.-.-</ecNumber>
    </submittedName>
</protein>
<dbReference type="RefSeq" id="WP_197522228.1">
    <property type="nucleotide sequence ID" value="NZ_CACRYJ010000006.1"/>
</dbReference>
<evidence type="ECO:0000313" key="3">
    <source>
        <dbReference type="EMBL" id="VZO35153.1"/>
    </source>
</evidence>
<evidence type="ECO:0000313" key="4">
    <source>
        <dbReference type="Proteomes" id="UP000419743"/>
    </source>
</evidence>
<dbReference type="NCBIfam" id="TIGR00026">
    <property type="entry name" value="hi_GC_TIGR00026"/>
    <property type="match status" value="1"/>
</dbReference>
<comment type="caution">
    <text evidence="3">The sequence shown here is derived from an EMBL/GenBank/DDBJ whole genome shotgun (WGS) entry which is preliminary data.</text>
</comment>
<keyword evidence="4" id="KW-1185">Reference proteome</keyword>
<accession>A0A7M4DE39</accession>
<reference evidence="3 4" key="1">
    <citation type="submission" date="2019-11" db="EMBL/GenBank/DDBJ databases">
        <authorList>
            <person name="Criscuolo A."/>
        </authorList>
    </citation>
    <scope>NUCLEOTIDE SEQUENCE [LARGE SCALE GENOMIC DNA]</scope>
    <source>
        <strain evidence="3">CIP111667</strain>
    </source>
</reference>
<proteinExistence type="inferred from homology"/>
<comment type="similarity">
    <text evidence="1">Belongs to the F420H(2)-dependent quinone reductase family.</text>
</comment>
<gene>
    <name evidence="3" type="primary">ddn_1</name>
    <name evidence="3" type="ORF">HALOF300_00379</name>
</gene>
<dbReference type="InterPro" id="IPR012349">
    <property type="entry name" value="Split_barrel_FMN-bd"/>
</dbReference>